<dbReference type="Pfam" id="PF22741">
    <property type="entry name" value="PTP-NADK"/>
    <property type="match status" value="1"/>
</dbReference>
<evidence type="ECO:0000256" key="1">
    <source>
        <dbReference type="SAM" id="SignalP"/>
    </source>
</evidence>
<dbReference type="SUPFAM" id="SSF52799">
    <property type="entry name" value="(Phosphotyrosine protein) phosphatases II"/>
    <property type="match status" value="1"/>
</dbReference>
<evidence type="ECO:0000259" key="2">
    <source>
        <dbReference type="Pfam" id="PF22741"/>
    </source>
</evidence>
<keyword evidence="3" id="KW-0808">Transferase</keyword>
<comment type="caution">
    <text evidence="3">The sequence shown here is derived from an EMBL/GenBank/DDBJ whole genome shotgun (WGS) entry which is preliminary data.</text>
</comment>
<dbReference type="RefSeq" id="WP_343791573.1">
    <property type="nucleotide sequence ID" value="NZ_BAAAEU010000015.1"/>
</dbReference>
<dbReference type="EMBL" id="BAAAEU010000015">
    <property type="protein sequence ID" value="GAA0717663.1"/>
    <property type="molecule type" value="Genomic_DNA"/>
</dbReference>
<reference evidence="3 4" key="1">
    <citation type="journal article" date="2019" name="Int. J. Syst. Evol. Microbiol.">
        <title>The Global Catalogue of Microorganisms (GCM) 10K type strain sequencing project: providing services to taxonomists for standard genome sequencing and annotation.</title>
        <authorList>
            <consortium name="The Broad Institute Genomics Platform"/>
            <consortium name="The Broad Institute Genome Sequencing Center for Infectious Disease"/>
            <person name="Wu L."/>
            <person name="Ma J."/>
        </authorList>
    </citation>
    <scope>NUCLEOTIDE SEQUENCE [LARGE SCALE GENOMIC DNA]</scope>
    <source>
        <strain evidence="3 4">JCM 15421</strain>
    </source>
</reference>
<protein>
    <submittedName>
        <fullName evidence="3">Sulfur transferase domain-containing protein</fullName>
    </submittedName>
</protein>
<keyword evidence="4" id="KW-1185">Reference proteome</keyword>
<feature type="chain" id="PRO_5047080825" evidence="1">
    <location>
        <begin position="24"/>
        <end position="176"/>
    </location>
</feature>
<keyword evidence="1" id="KW-0732">Signal</keyword>
<dbReference type="Proteomes" id="UP001501523">
    <property type="component" value="Unassembled WGS sequence"/>
</dbReference>
<name>A0ABN1IMX1_9GAMM</name>
<feature type="signal peptide" evidence="1">
    <location>
        <begin position="1"/>
        <end position="23"/>
    </location>
</feature>
<accession>A0ABN1IMX1</accession>
<feature type="domain" description="DSP-PTPase phosphatase fused to NAD+ Kinase" evidence="2">
    <location>
        <begin position="12"/>
        <end position="128"/>
    </location>
</feature>
<dbReference type="InterPro" id="IPR029021">
    <property type="entry name" value="Prot-tyrosine_phosphatase-like"/>
</dbReference>
<dbReference type="Gene3D" id="3.90.190.10">
    <property type="entry name" value="Protein tyrosine phosphatase superfamily"/>
    <property type="match status" value="1"/>
</dbReference>
<sequence>MSHSLRVLLMLLATLAVLPSAQADEHAPFAQPRAGLYTGGQPDAQQLEALATEGLRTVIDLRKPDETRGYDEVALAARLGLHYVAPPIADAAALTPANAAALKRALAAGEGPVLLHCASGNRVGALLALMAADQEGMPPQAALDLGKRAGLKSLEPVVRKQLGLEAAAMPAPERAH</sequence>
<evidence type="ECO:0000313" key="4">
    <source>
        <dbReference type="Proteomes" id="UP001501523"/>
    </source>
</evidence>
<dbReference type="InterPro" id="IPR055214">
    <property type="entry name" value="PTP-NADK"/>
</dbReference>
<proteinExistence type="predicted"/>
<evidence type="ECO:0000313" key="3">
    <source>
        <dbReference type="EMBL" id="GAA0717663.1"/>
    </source>
</evidence>
<gene>
    <name evidence="3" type="ORF">GCM10009105_24850</name>
</gene>
<dbReference type="GO" id="GO:0016740">
    <property type="term" value="F:transferase activity"/>
    <property type="evidence" value="ECO:0007669"/>
    <property type="project" value="UniProtKB-KW"/>
</dbReference>
<organism evidence="3 4">
    <name type="scientific">Dokdonella soli</name>
    <dbReference type="NCBI Taxonomy" id="529810"/>
    <lineage>
        <taxon>Bacteria</taxon>
        <taxon>Pseudomonadati</taxon>
        <taxon>Pseudomonadota</taxon>
        <taxon>Gammaproteobacteria</taxon>
        <taxon>Lysobacterales</taxon>
        <taxon>Rhodanobacteraceae</taxon>
        <taxon>Dokdonella</taxon>
    </lineage>
</organism>